<dbReference type="GO" id="GO:0005737">
    <property type="term" value="C:cytoplasm"/>
    <property type="evidence" value="ECO:0007669"/>
    <property type="project" value="TreeGrafter"/>
</dbReference>
<dbReference type="AlphaFoldDB" id="A0A2S3ZR84"/>
<dbReference type="PIRSF" id="PIRSF016184">
    <property type="entry name" value="PhzC_PhzF"/>
    <property type="match status" value="1"/>
</dbReference>
<evidence type="ECO:0000313" key="5">
    <source>
        <dbReference type="Proteomes" id="UP000237061"/>
    </source>
</evidence>
<name>A0A2S3ZR84_ARTGL</name>
<dbReference type="Pfam" id="PF02567">
    <property type="entry name" value="PhzC-PhzF"/>
    <property type="match status" value="1"/>
</dbReference>
<evidence type="ECO:0000256" key="3">
    <source>
        <dbReference type="PIRSR" id="PIRSR016184-1"/>
    </source>
</evidence>
<dbReference type="Proteomes" id="UP000237061">
    <property type="component" value="Unassembled WGS sequence"/>
</dbReference>
<dbReference type="PANTHER" id="PTHR13774:SF17">
    <property type="entry name" value="PHENAZINE BIOSYNTHESIS-LIKE DOMAIN-CONTAINING PROTEIN"/>
    <property type="match status" value="1"/>
</dbReference>
<dbReference type="PANTHER" id="PTHR13774">
    <property type="entry name" value="PHENAZINE BIOSYNTHESIS PROTEIN"/>
    <property type="match status" value="1"/>
</dbReference>
<evidence type="ECO:0000313" key="4">
    <source>
        <dbReference type="EMBL" id="POH71748.1"/>
    </source>
</evidence>
<accession>A0A2S3ZR84</accession>
<reference evidence="4 5" key="1">
    <citation type="submission" date="2018-01" db="EMBL/GenBank/DDBJ databases">
        <title>Arthrobacter sp. nov., from glaciers in China.</title>
        <authorList>
            <person name="Liu Q."/>
            <person name="Xin Y.-H."/>
        </authorList>
    </citation>
    <scope>NUCLEOTIDE SEQUENCE [LARGE SCALE GENOMIC DNA]</scope>
    <source>
        <strain evidence="4 5">HLT2-12-2</strain>
    </source>
</reference>
<dbReference type="RefSeq" id="WP_103467458.1">
    <property type="nucleotide sequence ID" value="NZ_PPXC01000023.1"/>
</dbReference>
<dbReference type="NCBIfam" id="TIGR00654">
    <property type="entry name" value="PhzF_family"/>
    <property type="match status" value="1"/>
</dbReference>
<dbReference type="GO" id="GO:0016853">
    <property type="term" value="F:isomerase activity"/>
    <property type="evidence" value="ECO:0007669"/>
    <property type="project" value="UniProtKB-KW"/>
</dbReference>
<gene>
    <name evidence="4" type="ORF">CVS27_19205</name>
</gene>
<proteinExistence type="inferred from homology"/>
<comment type="similarity">
    <text evidence="1">Belongs to the PhzF family.</text>
</comment>
<sequence length="275" mass="29764">MKVPLAQIDAFADALFEGNPAAVMALPHWLPDAVLQQAAMENNLSETAFLVKDLPDGVQSPDPAHPSYHLRWFTPAVDVDLCGHATMAAASYLFDDAHPQAEKLQFHTRSGWLSVTRPAQGQYTMDFPSEVPAPVAIDPDIAKALGVPVTEELRATDLIYMVEDAQTVIDLTPDLAFLASLPVRGTIVTAPGTGTEYDFVSRWFGAEAGVSEDPVTGSAHCQLAPLWAERLGKQQMLARQASARGGTVHIDFEGERTILTGRCVRFMEGTAVLPR</sequence>
<evidence type="ECO:0000256" key="1">
    <source>
        <dbReference type="ARBA" id="ARBA00008270"/>
    </source>
</evidence>
<evidence type="ECO:0000256" key="2">
    <source>
        <dbReference type="ARBA" id="ARBA00023235"/>
    </source>
</evidence>
<dbReference type="SUPFAM" id="SSF54506">
    <property type="entry name" value="Diaminopimelate epimerase-like"/>
    <property type="match status" value="1"/>
</dbReference>
<dbReference type="InterPro" id="IPR003719">
    <property type="entry name" value="Phenazine_PhzF-like"/>
</dbReference>
<comment type="caution">
    <text evidence="4">The sequence shown here is derived from an EMBL/GenBank/DDBJ whole genome shotgun (WGS) entry which is preliminary data.</text>
</comment>
<feature type="active site" evidence="3">
    <location>
        <position position="46"/>
    </location>
</feature>
<protein>
    <submittedName>
        <fullName evidence="4">Isomerase</fullName>
    </submittedName>
</protein>
<dbReference type="EMBL" id="PPXC01000023">
    <property type="protein sequence ID" value="POH71748.1"/>
    <property type="molecule type" value="Genomic_DNA"/>
</dbReference>
<keyword evidence="5" id="KW-1185">Reference proteome</keyword>
<keyword evidence="2 4" id="KW-0413">Isomerase</keyword>
<dbReference type="Gene3D" id="3.10.310.10">
    <property type="entry name" value="Diaminopimelate Epimerase, Chain A, domain 1"/>
    <property type="match status" value="2"/>
</dbReference>
<organism evidence="4 5">
    <name type="scientific">Arthrobacter glacialis</name>
    <dbReference type="NCBI Taxonomy" id="1664"/>
    <lineage>
        <taxon>Bacteria</taxon>
        <taxon>Bacillati</taxon>
        <taxon>Actinomycetota</taxon>
        <taxon>Actinomycetes</taxon>
        <taxon>Micrococcales</taxon>
        <taxon>Micrococcaceae</taxon>
        <taxon>Arthrobacter</taxon>
    </lineage>
</organism>